<dbReference type="PANTHER" id="PTHR46300">
    <property type="entry name" value="P450, PUTATIVE (EUROFUNG)-RELATED-RELATED"/>
    <property type="match status" value="1"/>
</dbReference>
<evidence type="ECO:0000313" key="12">
    <source>
        <dbReference type="EMBL" id="KAF9443825.1"/>
    </source>
</evidence>
<dbReference type="PROSITE" id="PS00086">
    <property type="entry name" value="CYTOCHROME_P450"/>
    <property type="match status" value="1"/>
</dbReference>
<proteinExistence type="inferred from homology"/>
<keyword evidence="13" id="KW-1185">Reference proteome</keyword>
<evidence type="ECO:0000256" key="2">
    <source>
        <dbReference type="ARBA" id="ARBA00005179"/>
    </source>
</evidence>
<dbReference type="GO" id="GO:0016705">
    <property type="term" value="F:oxidoreductase activity, acting on paired donors, with incorporation or reduction of molecular oxygen"/>
    <property type="evidence" value="ECO:0007669"/>
    <property type="project" value="InterPro"/>
</dbReference>
<dbReference type="PRINTS" id="PR00463">
    <property type="entry name" value="EP450I"/>
</dbReference>
<evidence type="ECO:0000256" key="3">
    <source>
        <dbReference type="ARBA" id="ARBA00010617"/>
    </source>
</evidence>
<dbReference type="Pfam" id="PF00067">
    <property type="entry name" value="p450"/>
    <property type="match status" value="1"/>
</dbReference>
<dbReference type="InterPro" id="IPR017972">
    <property type="entry name" value="Cyt_P450_CS"/>
</dbReference>
<reference evidence="12" key="1">
    <citation type="submission" date="2020-11" db="EMBL/GenBank/DDBJ databases">
        <authorList>
            <consortium name="DOE Joint Genome Institute"/>
            <person name="Ahrendt S."/>
            <person name="Riley R."/>
            <person name="Andreopoulos W."/>
            <person name="Labutti K."/>
            <person name="Pangilinan J."/>
            <person name="Ruiz-Duenas F.J."/>
            <person name="Barrasa J.M."/>
            <person name="Sanchez-Garcia M."/>
            <person name="Camarero S."/>
            <person name="Miyauchi S."/>
            <person name="Serrano A."/>
            <person name="Linde D."/>
            <person name="Babiker R."/>
            <person name="Drula E."/>
            <person name="Ayuso-Fernandez I."/>
            <person name="Pacheco R."/>
            <person name="Padilla G."/>
            <person name="Ferreira P."/>
            <person name="Barriuso J."/>
            <person name="Kellner H."/>
            <person name="Castanera R."/>
            <person name="Alfaro M."/>
            <person name="Ramirez L."/>
            <person name="Pisabarro A.G."/>
            <person name="Kuo A."/>
            <person name="Tritt A."/>
            <person name="Lipzen A."/>
            <person name="He G."/>
            <person name="Yan M."/>
            <person name="Ng V."/>
            <person name="Cullen D."/>
            <person name="Martin F."/>
            <person name="Rosso M.-N."/>
            <person name="Henrissat B."/>
            <person name="Hibbett D."/>
            <person name="Martinez A.T."/>
            <person name="Grigoriev I.V."/>
        </authorList>
    </citation>
    <scope>NUCLEOTIDE SEQUENCE</scope>
    <source>
        <strain evidence="12">MF-IS2</strain>
    </source>
</reference>
<dbReference type="InterPro" id="IPR050364">
    <property type="entry name" value="Cytochrome_P450_fung"/>
</dbReference>
<dbReference type="OrthoDB" id="2998614at2759"/>
<keyword evidence="6 10" id="KW-0560">Oxidoreductase</keyword>
<dbReference type="PANTHER" id="PTHR46300:SF7">
    <property type="entry name" value="P450, PUTATIVE (EUROFUNG)-RELATED"/>
    <property type="match status" value="1"/>
</dbReference>
<comment type="caution">
    <text evidence="12">The sequence shown here is derived from an EMBL/GenBank/DDBJ whole genome shotgun (WGS) entry which is preliminary data.</text>
</comment>
<keyword evidence="11" id="KW-0472">Membrane</keyword>
<comment type="pathway">
    <text evidence="2">Secondary metabolite biosynthesis.</text>
</comment>
<evidence type="ECO:0000256" key="8">
    <source>
        <dbReference type="ARBA" id="ARBA00023033"/>
    </source>
</evidence>
<gene>
    <name evidence="12" type="ORF">P691DRAFT_712711</name>
</gene>
<comment type="similarity">
    <text evidence="3 10">Belongs to the cytochrome P450 family.</text>
</comment>
<dbReference type="GO" id="GO:0020037">
    <property type="term" value="F:heme binding"/>
    <property type="evidence" value="ECO:0007669"/>
    <property type="project" value="InterPro"/>
</dbReference>
<feature type="binding site" description="axial binding residue" evidence="9">
    <location>
        <position position="450"/>
    </location>
    <ligand>
        <name>heme</name>
        <dbReference type="ChEBI" id="CHEBI:30413"/>
    </ligand>
    <ligandPart>
        <name>Fe</name>
        <dbReference type="ChEBI" id="CHEBI:18248"/>
    </ligandPart>
</feature>
<protein>
    <submittedName>
        <fullName evidence="12">Cytochrome P450</fullName>
    </submittedName>
</protein>
<evidence type="ECO:0000256" key="9">
    <source>
        <dbReference type="PIRSR" id="PIRSR602401-1"/>
    </source>
</evidence>
<name>A0A9P5X604_9AGAR</name>
<dbReference type="EMBL" id="MU151430">
    <property type="protein sequence ID" value="KAF9443825.1"/>
    <property type="molecule type" value="Genomic_DNA"/>
</dbReference>
<dbReference type="CDD" id="cd11065">
    <property type="entry name" value="CYP64-like"/>
    <property type="match status" value="1"/>
</dbReference>
<accession>A0A9P5X604</accession>
<dbReference type="InterPro" id="IPR002401">
    <property type="entry name" value="Cyt_P450_E_grp-I"/>
</dbReference>
<dbReference type="PRINTS" id="PR00385">
    <property type="entry name" value="P450"/>
</dbReference>
<dbReference type="InterPro" id="IPR036396">
    <property type="entry name" value="Cyt_P450_sf"/>
</dbReference>
<evidence type="ECO:0000256" key="4">
    <source>
        <dbReference type="ARBA" id="ARBA00022617"/>
    </source>
</evidence>
<keyword evidence="7 9" id="KW-0408">Iron</keyword>
<dbReference type="Proteomes" id="UP000807342">
    <property type="component" value="Unassembled WGS sequence"/>
</dbReference>
<dbReference type="InterPro" id="IPR001128">
    <property type="entry name" value="Cyt_P450"/>
</dbReference>
<sequence>MLSLYHTTVMFSLRDILFLCFCILTHYICRYRRRPAHPYPPGPFRWPIIGNALSIPLTYMHVFYKNLGDRLGTKILYMEALGQPIIVLNDIHVAKELLEKRSGLYSSRPQVPILSELVEAKFFFALMAYGDEWRHHRRVFQQYFSSKNQYRVEERAMEFVRKGLLPCLYQTPQKVHEHVRSCVGGFSTSITYGLPTRRYKDPLVLYAEDVFTKTAAASAPGTYLVNIIPALKYIPDWMPGASFKRVARKLHDEVYRLMEEPYQMTQKRMNEGTLSDCFVSGSLERIRHRADFELRAQCIKQAATQIYSAASETTVAATMTFILAMLIYPDVQRKAQQELDAIVGSDRLPDFSDKPNLPYLSAIIKEVLRWNPTAPIGFPHLTTEEDIYEGYYIPKGCSVLPNIYAMLHDEKTFPNPMEFKPERFIKNGVISNDVPDPENVAAFGFGRRICPGSQVALSMIYIAAASVLAIFDISPVLDEKGNPVEVVPEFIAASIVSEPLPFQCKITPRQGKDGESLLQEYLRTEVI</sequence>
<keyword evidence="5 9" id="KW-0479">Metal-binding</keyword>
<feature type="transmembrane region" description="Helical" evidence="11">
    <location>
        <begin position="12"/>
        <end position="29"/>
    </location>
</feature>
<evidence type="ECO:0000256" key="1">
    <source>
        <dbReference type="ARBA" id="ARBA00001971"/>
    </source>
</evidence>
<dbReference type="Gene3D" id="1.10.630.10">
    <property type="entry name" value="Cytochrome P450"/>
    <property type="match status" value="1"/>
</dbReference>
<dbReference type="SUPFAM" id="SSF48264">
    <property type="entry name" value="Cytochrome P450"/>
    <property type="match status" value="1"/>
</dbReference>
<evidence type="ECO:0000256" key="11">
    <source>
        <dbReference type="SAM" id="Phobius"/>
    </source>
</evidence>
<evidence type="ECO:0000256" key="6">
    <source>
        <dbReference type="ARBA" id="ARBA00023002"/>
    </source>
</evidence>
<organism evidence="12 13">
    <name type="scientific">Macrolepiota fuliginosa MF-IS2</name>
    <dbReference type="NCBI Taxonomy" id="1400762"/>
    <lineage>
        <taxon>Eukaryota</taxon>
        <taxon>Fungi</taxon>
        <taxon>Dikarya</taxon>
        <taxon>Basidiomycota</taxon>
        <taxon>Agaricomycotina</taxon>
        <taxon>Agaricomycetes</taxon>
        <taxon>Agaricomycetidae</taxon>
        <taxon>Agaricales</taxon>
        <taxon>Agaricineae</taxon>
        <taxon>Agaricaceae</taxon>
        <taxon>Macrolepiota</taxon>
    </lineage>
</organism>
<evidence type="ECO:0000256" key="7">
    <source>
        <dbReference type="ARBA" id="ARBA00023004"/>
    </source>
</evidence>
<keyword evidence="4 9" id="KW-0349">Heme</keyword>
<evidence type="ECO:0000313" key="13">
    <source>
        <dbReference type="Proteomes" id="UP000807342"/>
    </source>
</evidence>
<dbReference type="AlphaFoldDB" id="A0A9P5X604"/>
<keyword evidence="11" id="KW-1133">Transmembrane helix</keyword>
<dbReference type="GO" id="GO:0005506">
    <property type="term" value="F:iron ion binding"/>
    <property type="evidence" value="ECO:0007669"/>
    <property type="project" value="InterPro"/>
</dbReference>
<dbReference type="GO" id="GO:0004497">
    <property type="term" value="F:monooxygenase activity"/>
    <property type="evidence" value="ECO:0007669"/>
    <property type="project" value="UniProtKB-KW"/>
</dbReference>
<evidence type="ECO:0000256" key="5">
    <source>
        <dbReference type="ARBA" id="ARBA00022723"/>
    </source>
</evidence>
<keyword evidence="8 10" id="KW-0503">Monooxygenase</keyword>
<keyword evidence="11" id="KW-0812">Transmembrane</keyword>
<evidence type="ECO:0000256" key="10">
    <source>
        <dbReference type="RuleBase" id="RU000461"/>
    </source>
</evidence>
<comment type="cofactor">
    <cofactor evidence="1 9">
        <name>heme</name>
        <dbReference type="ChEBI" id="CHEBI:30413"/>
    </cofactor>
</comment>